<keyword evidence="2" id="KW-0378">Hydrolase</keyword>
<gene>
    <name evidence="2" type="ORF">WG901_23345</name>
</gene>
<dbReference type="Pfam" id="PF00144">
    <property type="entry name" value="Beta-lactamase"/>
    <property type="match status" value="1"/>
</dbReference>
<keyword evidence="3" id="KW-1185">Reference proteome</keyword>
<dbReference type="PANTHER" id="PTHR43283">
    <property type="entry name" value="BETA-LACTAMASE-RELATED"/>
    <property type="match status" value="1"/>
</dbReference>
<organism evidence="2 3">
    <name type="scientific">Novosphingobium anseongense</name>
    <dbReference type="NCBI Taxonomy" id="3133436"/>
    <lineage>
        <taxon>Bacteria</taxon>
        <taxon>Pseudomonadati</taxon>
        <taxon>Pseudomonadota</taxon>
        <taxon>Alphaproteobacteria</taxon>
        <taxon>Sphingomonadales</taxon>
        <taxon>Sphingomonadaceae</taxon>
        <taxon>Novosphingobium</taxon>
    </lineage>
</organism>
<dbReference type="Gene3D" id="3.40.710.10">
    <property type="entry name" value="DD-peptidase/beta-lactamase superfamily"/>
    <property type="match status" value="1"/>
</dbReference>
<sequence length="401" mass="41933">MSGQAFSAGGLAALHDTIARHVASDAAPGAVGLVHRRGETHVMAVGTTAIGGGEPMTRDAIFRIASMTKPVTAAAVMMLIDGGLIALSDPVERWLPELADRRVLRSLDAQLDDTVPAARPITVEDVLSFRLGLGLVMAPPGTYPIQREIERLGLMGFGPPDPASPLDNGAWMRGLGSLPLMAQPGEQWLYTAGANVQGVLVARVAGMPLSRFMDERIFAPLGMADTGFWTPPARQGRLVPAYSGPAADLICYDDPAASDWGRPPAFEAGDAGLVSTVDDFLVFARMMLSGGKHDGRTILSEASVAAMMTDHLTAAQRKGGAMILGEGHGWGYGLSVVKDAGAESPRAGAIGWSGGLGTSWFSDPAADLTAILLTQRAFEDPSGPPIHRAFQAAAYLTLADE</sequence>
<dbReference type="SUPFAM" id="SSF56601">
    <property type="entry name" value="beta-lactamase/transpeptidase-like"/>
    <property type="match status" value="1"/>
</dbReference>
<dbReference type="EMBL" id="JBBHJZ010000010">
    <property type="protein sequence ID" value="MEJ5979607.1"/>
    <property type="molecule type" value="Genomic_DNA"/>
</dbReference>
<dbReference type="InterPro" id="IPR012338">
    <property type="entry name" value="Beta-lactam/transpept-like"/>
</dbReference>
<dbReference type="RefSeq" id="WP_339589545.1">
    <property type="nucleotide sequence ID" value="NZ_JBBHJZ010000010.1"/>
</dbReference>
<name>A0ABU8S2N6_9SPHN</name>
<reference evidence="2 3" key="1">
    <citation type="submission" date="2024-03" db="EMBL/GenBank/DDBJ databases">
        <authorList>
            <person name="Jo J.-H."/>
        </authorList>
    </citation>
    <scope>NUCLEOTIDE SEQUENCE [LARGE SCALE GENOMIC DNA]</scope>
    <source>
        <strain evidence="2 3">PS1R-30</strain>
    </source>
</reference>
<dbReference type="Proteomes" id="UP001361239">
    <property type="component" value="Unassembled WGS sequence"/>
</dbReference>
<evidence type="ECO:0000313" key="3">
    <source>
        <dbReference type="Proteomes" id="UP001361239"/>
    </source>
</evidence>
<dbReference type="GO" id="GO:0016787">
    <property type="term" value="F:hydrolase activity"/>
    <property type="evidence" value="ECO:0007669"/>
    <property type="project" value="UniProtKB-KW"/>
</dbReference>
<proteinExistence type="predicted"/>
<accession>A0ABU8S2N6</accession>
<dbReference type="InterPro" id="IPR050789">
    <property type="entry name" value="Diverse_Enzym_Activities"/>
</dbReference>
<feature type="domain" description="Beta-lactamase-related" evidence="1">
    <location>
        <begin position="16"/>
        <end position="384"/>
    </location>
</feature>
<comment type="caution">
    <text evidence="2">The sequence shown here is derived from an EMBL/GenBank/DDBJ whole genome shotgun (WGS) entry which is preliminary data.</text>
</comment>
<protein>
    <submittedName>
        <fullName evidence="2">Serine hydrolase domain-containing protein</fullName>
        <ecNumber evidence="2">3.1.1.103</ecNumber>
    </submittedName>
</protein>
<dbReference type="EC" id="3.1.1.103" evidence="2"/>
<dbReference type="PANTHER" id="PTHR43283:SF3">
    <property type="entry name" value="BETA-LACTAMASE FAMILY PROTEIN (AFU_ORTHOLOGUE AFUA_5G07500)"/>
    <property type="match status" value="1"/>
</dbReference>
<evidence type="ECO:0000259" key="1">
    <source>
        <dbReference type="Pfam" id="PF00144"/>
    </source>
</evidence>
<dbReference type="InterPro" id="IPR001466">
    <property type="entry name" value="Beta-lactam-related"/>
</dbReference>
<evidence type="ECO:0000313" key="2">
    <source>
        <dbReference type="EMBL" id="MEJ5979607.1"/>
    </source>
</evidence>